<dbReference type="AlphaFoldDB" id="D3L768"/>
<gene>
    <name evidence="2" type="ORF">AWRIB429_0198</name>
</gene>
<keyword evidence="1" id="KW-1133">Transmembrane helix</keyword>
<keyword evidence="1" id="KW-0812">Transmembrane</keyword>
<evidence type="ECO:0000313" key="2">
    <source>
        <dbReference type="EMBL" id="EFD89351.1"/>
    </source>
</evidence>
<evidence type="ECO:0000256" key="1">
    <source>
        <dbReference type="SAM" id="Phobius"/>
    </source>
</evidence>
<proteinExistence type="predicted"/>
<reference evidence="2 3" key="1">
    <citation type="journal article" date="2010" name="Appl. Microbiol. Biotechnol.">
        <title>Genotypic diversity in Oenococcus oeni by high-density microarray comparative genome hybridization and whole genome sequencing.</title>
        <authorList>
            <person name="Borneman A.R."/>
            <person name="Bartowsky E.J."/>
            <person name="McCarthy J."/>
            <person name="Chambers P.J."/>
        </authorList>
    </citation>
    <scope>NUCLEOTIDE SEQUENCE [LARGE SCALE GENOMIC DNA]</scope>
    <source>
        <strain evidence="2 3">AWRIB429</strain>
    </source>
</reference>
<keyword evidence="1" id="KW-0472">Membrane</keyword>
<evidence type="ECO:0000313" key="3">
    <source>
        <dbReference type="Proteomes" id="UP000003075"/>
    </source>
</evidence>
<name>D3L768_OENOE</name>
<sequence length="52" mass="5982">MLCVSSFILIFQYLSGTLLIYFIYKAVIGICINFSIFLKFWIAVNQKIKAVS</sequence>
<comment type="caution">
    <text evidence="2">The sequence shown here is derived from an EMBL/GenBank/DDBJ whole genome shotgun (WGS) entry which is preliminary data.</text>
</comment>
<protein>
    <submittedName>
        <fullName evidence="2">Uncharacterized protein</fullName>
    </submittedName>
</protein>
<organism evidence="2 3">
    <name type="scientific">Oenococcus oeni AWRIB429</name>
    <dbReference type="NCBI Taxonomy" id="655225"/>
    <lineage>
        <taxon>Bacteria</taxon>
        <taxon>Bacillati</taxon>
        <taxon>Bacillota</taxon>
        <taxon>Bacilli</taxon>
        <taxon>Lactobacillales</taxon>
        <taxon>Lactobacillaceae</taxon>
        <taxon>Oenococcus</taxon>
    </lineage>
</organism>
<feature type="transmembrane region" description="Helical" evidence="1">
    <location>
        <begin position="26"/>
        <end position="44"/>
    </location>
</feature>
<dbReference type="EMBL" id="ACSE01000002">
    <property type="protein sequence ID" value="EFD89351.1"/>
    <property type="molecule type" value="Genomic_DNA"/>
</dbReference>
<accession>D3L768</accession>
<dbReference type="Proteomes" id="UP000003075">
    <property type="component" value="Unassembled WGS sequence"/>
</dbReference>